<dbReference type="OrthoDB" id="127728at2759"/>
<accession>A0A329S8P3</accession>
<dbReference type="Proteomes" id="UP000697107">
    <property type="component" value="Unassembled WGS sequence"/>
</dbReference>
<dbReference type="Proteomes" id="UP000735874">
    <property type="component" value="Unassembled WGS sequence"/>
</dbReference>
<dbReference type="VEuPathDB" id="FungiDB:PC110_g11342"/>
<evidence type="ECO:0000313" key="4">
    <source>
        <dbReference type="EMBL" id="KAG2958237.1"/>
    </source>
</evidence>
<evidence type="ECO:0000313" key="6">
    <source>
        <dbReference type="EMBL" id="RAW32316.1"/>
    </source>
</evidence>
<gene>
    <name evidence="6" type="ORF">PC110_g11342</name>
    <name evidence="1" type="ORF">PC113_g23475</name>
    <name evidence="2" type="ORF">PC115_g23489</name>
    <name evidence="3" type="ORF">PC117_g26173</name>
    <name evidence="4" type="ORF">PC118_g23626</name>
    <name evidence="5" type="ORF">PC129_g23142</name>
</gene>
<dbReference type="EMBL" id="RCMK01002299">
    <property type="protein sequence ID" value="KAG2882700.1"/>
    <property type="molecule type" value="Genomic_DNA"/>
</dbReference>
<dbReference type="Proteomes" id="UP000760860">
    <property type="component" value="Unassembled WGS sequence"/>
</dbReference>
<name>A0A329S8P3_9STRA</name>
<evidence type="ECO:0000313" key="3">
    <source>
        <dbReference type="EMBL" id="KAG2882700.1"/>
    </source>
</evidence>
<protein>
    <recommendedName>
        <fullName evidence="8">Integrase catalytic domain-containing protein</fullName>
    </recommendedName>
</protein>
<reference evidence="1" key="2">
    <citation type="submission" date="2018-10" db="EMBL/GenBank/DDBJ databases">
        <title>Effector identification in a new, highly contiguous assembly of the strawberry crown rot pathogen Phytophthora cactorum.</title>
        <authorList>
            <person name="Armitage A.D."/>
            <person name="Nellist C.F."/>
            <person name="Bates H."/>
            <person name="Vickerstaff R.J."/>
            <person name="Harrison R.J."/>
        </authorList>
    </citation>
    <scope>NUCLEOTIDE SEQUENCE</scope>
    <source>
        <strain evidence="1">15-7</strain>
        <strain evidence="2">4032</strain>
        <strain evidence="3">4040</strain>
        <strain evidence="4">P415</strain>
        <strain evidence="5">P421</strain>
    </source>
</reference>
<dbReference type="AlphaFoldDB" id="A0A329S8P3"/>
<evidence type="ECO:0000313" key="1">
    <source>
        <dbReference type="EMBL" id="KAG2813156.1"/>
    </source>
</evidence>
<dbReference type="Proteomes" id="UP000251314">
    <property type="component" value="Unassembled WGS sequence"/>
</dbReference>
<dbReference type="Proteomes" id="UP000736787">
    <property type="component" value="Unassembled WGS sequence"/>
</dbReference>
<evidence type="ECO:0000313" key="5">
    <source>
        <dbReference type="EMBL" id="KAG3202837.1"/>
    </source>
</evidence>
<evidence type="ECO:0008006" key="8">
    <source>
        <dbReference type="Google" id="ProtNLM"/>
    </source>
</evidence>
<dbReference type="GO" id="GO:0003676">
    <property type="term" value="F:nucleic acid binding"/>
    <property type="evidence" value="ECO:0007669"/>
    <property type="project" value="InterPro"/>
</dbReference>
<dbReference type="Gene3D" id="3.30.420.10">
    <property type="entry name" value="Ribonuclease H-like superfamily/Ribonuclease H"/>
    <property type="match status" value="1"/>
</dbReference>
<proteinExistence type="predicted"/>
<keyword evidence="7" id="KW-1185">Reference proteome</keyword>
<dbReference type="EMBL" id="RCMV01002452">
    <property type="protein sequence ID" value="KAG3202837.1"/>
    <property type="molecule type" value="Genomic_DNA"/>
</dbReference>
<evidence type="ECO:0000313" key="2">
    <source>
        <dbReference type="EMBL" id="KAG2876960.1"/>
    </source>
</evidence>
<sequence length="128" mass="14234">MDILQVLRALLIEYKLDAKEWPYLLPIVQASVNHTPVDSLGQHSPIELFLGLPAQSALDMVAAKVDEETAVRPGNIGDDTTEYPANLRESLQVMHQTVVDRKGRKRLQVRARSKAPPCNFDVGDYVLG</sequence>
<dbReference type="EMBL" id="RCMI01002374">
    <property type="protein sequence ID" value="KAG2876960.1"/>
    <property type="molecule type" value="Genomic_DNA"/>
</dbReference>
<evidence type="ECO:0000313" key="7">
    <source>
        <dbReference type="Proteomes" id="UP000251314"/>
    </source>
</evidence>
<dbReference type="InterPro" id="IPR036397">
    <property type="entry name" value="RNaseH_sf"/>
</dbReference>
<organism evidence="6 7">
    <name type="scientific">Phytophthora cactorum</name>
    <dbReference type="NCBI Taxonomy" id="29920"/>
    <lineage>
        <taxon>Eukaryota</taxon>
        <taxon>Sar</taxon>
        <taxon>Stramenopiles</taxon>
        <taxon>Oomycota</taxon>
        <taxon>Peronosporomycetes</taxon>
        <taxon>Peronosporales</taxon>
        <taxon>Peronosporaceae</taxon>
        <taxon>Phytophthora</taxon>
    </lineage>
</organism>
<dbReference type="EMBL" id="RCMG01002209">
    <property type="protein sequence ID" value="KAG2813156.1"/>
    <property type="molecule type" value="Genomic_DNA"/>
</dbReference>
<reference evidence="6 7" key="1">
    <citation type="submission" date="2018-01" db="EMBL/GenBank/DDBJ databases">
        <title>Draft genome of the strawberry crown rot pathogen Phytophthora cactorum.</title>
        <authorList>
            <person name="Armitage A.D."/>
            <person name="Lysoe E."/>
            <person name="Nellist C.F."/>
            <person name="Harrison R.J."/>
            <person name="Brurberg M.B."/>
        </authorList>
    </citation>
    <scope>NUCLEOTIDE SEQUENCE [LARGE SCALE GENOMIC DNA]</scope>
    <source>
        <strain evidence="6 7">10300</strain>
    </source>
</reference>
<dbReference type="Proteomes" id="UP000774804">
    <property type="component" value="Unassembled WGS sequence"/>
</dbReference>
<dbReference type="EMBL" id="RCML01002327">
    <property type="protein sequence ID" value="KAG2958237.1"/>
    <property type="molecule type" value="Genomic_DNA"/>
</dbReference>
<dbReference type="EMBL" id="MJFZ01000282">
    <property type="protein sequence ID" value="RAW32316.1"/>
    <property type="molecule type" value="Genomic_DNA"/>
</dbReference>
<comment type="caution">
    <text evidence="6">The sequence shown here is derived from an EMBL/GenBank/DDBJ whole genome shotgun (WGS) entry which is preliminary data.</text>
</comment>